<keyword evidence="1" id="KW-0479">Metal-binding</keyword>
<reference evidence="4" key="1">
    <citation type="journal article" date="2020" name="Stud. Mycol.">
        <title>101 Dothideomycetes genomes: a test case for predicting lifestyles and emergence of pathogens.</title>
        <authorList>
            <person name="Haridas S."/>
            <person name="Albert R."/>
            <person name="Binder M."/>
            <person name="Bloem J."/>
            <person name="Labutti K."/>
            <person name="Salamov A."/>
            <person name="Andreopoulos B."/>
            <person name="Baker S."/>
            <person name="Barry K."/>
            <person name="Bills G."/>
            <person name="Bluhm B."/>
            <person name="Cannon C."/>
            <person name="Castanera R."/>
            <person name="Culley D."/>
            <person name="Daum C."/>
            <person name="Ezra D."/>
            <person name="Gonzalez J."/>
            <person name="Henrissat B."/>
            <person name="Kuo A."/>
            <person name="Liang C."/>
            <person name="Lipzen A."/>
            <person name="Lutzoni F."/>
            <person name="Magnuson J."/>
            <person name="Mondo S."/>
            <person name="Nolan M."/>
            <person name="Ohm R."/>
            <person name="Pangilinan J."/>
            <person name="Park H.-J."/>
            <person name="Ramirez L."/>
            <person name="Alfaro M."/>
            <person name="Sun H."/>
            <person name="Tritt A."/>
            <person name="Yoshinaga Y."/>
            <person name="Zwiers L.-H."/>
            <person name="Turgeon B."/>
            <person name="Goodwin S."/>
            <person name="Spatafora J."/>
            <person name="Crous P."/>
            <person name="Grigoriev I."/>
        </authorList>
    </citation>
    <scope>NUCLEOTIDE SEQUENCE</scope>
    <source>
        <strain evidence="4">ATCC 16933</strain>
    </source>
</reference>
<keyword evidence="5" id="KW-1185">Reference proteome</keyword>
<name>A0A6A6NUR7_9PEZI</name>
<feature type="region of interest" description="Disordered" evidence="2">
    <location>
        <begin position="543"/>
        <end position="579"/>
    </location>
</feature>
<feature type="region of interest" description="Disordered" evidence="2">
    <location>
        <begin position="156"/>
        <end position="363"/>
    </location>
</feature>
<gene>
    <name evidence="4" type="ORF">BDY21DRAFT_289983</name>
</gene>
<dbReference type="PROSITE" id="PS50089">
    <property type="entry name" value="ZF_RING_2"/>
    <property type="match status" value="1"/>
</dbReference>
<evidence type="ECO:0000256" key="1">
    <source>
        <dbReference type="PROSITE-ProRule" id="PRU00175"/>
    </source>
</evidence>
<dbReference type="CDD" id="cd16461">
    <property type="entry name" value="RING-H2_EL5-like"/>
    <property type="match status" value="1"/>
</dbReference>
<dbReference type="EMBL" id="MU001688">
    <property type="protein sequence ID" value="KAF2455013.1"/>
    <property type="molecule type" value="Genomic_DNA"/>
</dbReference>
<dbReference type="SUPFAM" id="SSF57850">
    <property type="entry name" value="RING/U-box"/>
    <property type="match status" value="1"/>
</dbReference>
<dbReference type="Gene3D" id="3.30.40.10">
    <property type="entry name" value="Zinc/RING finger domain, C3HC4 (zinc finger)"/>
    <property type="match status" value="1"/>
</dbReference>
<dbReference type="AlphaFoldDB" id="A0A6A6NUR7"/>
<keyword evidence="1" id="KW-0863">Zinc-finger</keyword>
<evidence type="ECO:0000313" key="5">
    <source>
        <dbReference type="Proteomes" id="UP000799766"/>
    </source>
</evidence>
<dbReference type="PANTHER" id="PTHR45676:SF41">
    <property type="entry name" value="RING-H2 FINGER PROTEIN ATL66"/>
    <property type="match status" value="1"/>
</dbReference>
<feature type="compositionally biased region" description="Gly residues" evidence="2">
    <location>
        <begin position="187"/>
        <end position="201"/>
    </location>
</feature>
<dbReference type="PANTHER" id="PTHR45676">
    <property type="entry name" value="RING-H2 FINGER PROTEIN ATL51-RELATED"/>
    <property type="match status" value="1"/>
</dbReference>
<accession>A0A6A6NUR7</accession>
<dbReference type="GO" id="GO:0008270">
    <property type="term" value="F:zinc ion binding"/>
    <property type="evidence" value="ECO:0007669"/>
    <property type="project" value="UniProtKB-KW"/>
</dbReference>
<proteinExistence type="predicted"/>
<feature type="region of interest" description="Disordered" evidence="2">
    <location>
        <begin position="111"/>
        <end position="139"/>
    </location>
</feature>
<feature type="compositionally biased region" description="Polar residues" evidence="2">
    <location>
        <begin position="268"/>
        <end position="284"/>
    </location>
</feature>
<feature type="compositionally biased region" description="Low complexity" evidence="2">
    <location>
        <begin position="111"/>
        <end position="133"/>
    </location>
</feature>
<feature type="region of interest" description="Disordered" evidence="2">
    <location>
        <begin position="75"/>
        <end position="97"/>
    </location>
</feature>
<dbReference type="Proteomes" id="UP000799766">
    <property type="component" value="Unassembled WGS sequence"/>
</dbReference>
<organism evidence="4 5">
    <name type="scientific">Lineolata rhizophorae</name>
    <dbReference type="NCBI Taxonomy" id="578093"/>
    <lineage>
        <taxon>Eukaryota</taxon>
        <taxon>Fungi</taxon>
        <taxon>Dikarya</taxon>
        <taxon>Ascomycota</taxon>
        <taxon>Pezizomycotina</taxon>
        <taxon>Dothideomycetes</taxon>
        <taxon>Dothideomycetes incertae sedis</taxon>
        <taxon>Lineolatales</taxon>
        <taxon>Lineolataceae</taxon>
        <taxon>Lineolata</taxon>
    </lineage>
</organism>
<protein>
    <recommendedName>
        <fullName evidence="3">RING-type domain-containing protein</fullName>
    </recommendedName>
</protein>
<evidence type="ECO:0000256" key="2">
    <source>
        <dbReference type="SAM" id="MobiDB-lite"/>
    </source>
</evidence>
<dbReference type="OrthoDB" id="8062037at2759"/>
<feature type="compositionally biased region" description="Polar residues" evidence="2">
    <location>
        <begin position="240"/>
        <end position="251"/>
    </location>
</feature>
<feature type="region of interest" description="Disordered" evidence="2">
    <location>
        <begin position="1"/>
        <end position="22"/>
    </location>
</feature>
<keyword evidence="1" id="KW-0862">Zinc</keyword>
<feature type="compositionally biased region" description="Low complexity" evidence="2">
    <location>
        <begin position="285"/>
        <end position="302"/>
    </location>
</feature>
<feature type="domain" description="RING-type" evidence="3">
    <location>
        <begin position="493"/>
        <end position="536"/>
    </location>
</feature>
<dbReference type="SMART" id="SM00184">
    <property type="entry name" value="RING"/>
    <property type="match status" value="1"/>
</dbReference>
<feature type="compositionally biased region" description="Basic residues" evidence="2">
    <location>
        <begin position="1"/>
        <end position="10"/>
    </location>
</feature>
<dbReference type="InterPro" id="IPR013083">
    <property type="entry name" value="Znf_RING/FYVE/PHD"/>
</dbReference>
<sequence length="579" mass="60725">MTSSLRRRRNGSPSRGRNTTADDQTAVLSRLLSVAAAATALSLIGDNERIHGNDGDESSFNGFLRSLESGRLASTLRQGQGGNDDEDEGSDGQEGVNAPLNFFRMFRFGSSNNQQQSNHSNNSNNNSTSPNTTDAGGANNDVRMIPIIIVGIRSITPSAGGNPPDGDTAIPPFLDPLANFPSPITGQGDGSGAPGLDGFGGIPQPRNGTRFSHMRRRRASMGGLNAGLSGYDSQRHQRSSEGNGRPWSTISDGGAASSRPPSEPFPSLASSRAPTPLAQNRPSSTTTTTTTAPTTPTTITPTLSASQPSRSSEHSVAAPSPTAITGGSGLAPTVEEDWNPQPASLSPSLRSTRRPFQAPHRRLSDPASRFRIPRFGSGSSRRNAIIEPDPPRGVGAGIGAARSWIIYVLGGSYPENHPILTTPSLFSDSPTYEDMVLLGSLLGPAKAPVARREDVDAAGGLVTIMRDTDGGGLVDGEVEGRTIVLRLSAEQQCLVCLEEFVAGELGRKLNRCGHLFHRDCIDHWLTTGRNSCPLCRGQGVDEVPPPPYPVDGTQSGFGSASGVPRGGRGEAEAEAEGEI</sequence>
<dbReference type="Pfam" id="PF13639">
    <property type="entry name" value="zf-RING_2"/>
    <property type="match status" value="1"/>
</dbReference>
<evidence type="ECO:0000313" key="4">
    <source>
        <dbReference type="EMBL" id="KAF2455013.1"/>
    </source>
</evidence>
<evidence type="ECO:0000259" key="3">
    <source>
        <dbReference type="PROSITE" id="PS50089"/>
    </source>
</evidence>
<dbReference type="InterPro" id="IPR001841">
    <property type="entry name" value="Znf_RING"/>
</dbReference>